<protein>
    <submittedName>
        <fullName evidence="1">Uncharacterized protein</fullName>
    </submittedName>
</protein>
<accession>A0ACC1A2R5</accession>
<comment type="caution">
    <text evidence="1">The sequence shown here is derived from an EMBL/GenBank/DDBJ whole genome shotgun (WGS) entry which is preliminary data.</text>
</comment>
<name>A0ACC1A2R5_9ROSI</name>
<keyword evidence="2" id="KW-1185">Reference proteome</keyword>
<gene>
    <name evidence="1" type="ORF">Patl1_24375</name>
</gene>
<dbReference type="Proteomes" id="UP001164250">
    <property type="component" value="Chromosome 13"/>
</dbReference>
<evidence type="ECO:0000313" key="1">
    <source>
        <dbReference type="EMBL" id="KAJ0080519.1"/>
    </source>
</evidence>
<evidence type="ECO:0000313" key="2">
    <source>
        <dbReference type="Proteomes" id="UP001164250"/>
    </source>
</evidence>
<dbReference type="EMBL" id="CM047909">
    <property type="protein sequence ID" value="KAJ0080519.1"/>
    <property type="molecule type" value="Genomic_DNA"/>
</dbReference>
<organism evidence="1 2">
    <name type="scientific">Pistacia atlantica</name>
    <dbReference type="NCBI Taxonomy" id="434234"/>
    <lineage>
        <taxon>Eukaryota</taxon>
        <taxon>Viridiplantae</taxon>
        <taxon>Streptophyta</taxon>
        <taxon>Embryophyta</taxon>
        <taxon>Tracheophyta</taxon>
        <taxon>Spermatophyta</taxon>
        <taxon>Magnoliopsida</taxon>
        <taxon>eudicotyledons</taxon>
        <taxon>Gunneridae</taxon>
        <taxon>Pentapetalae</taxon>
        <taxon>rosids</taxon>
        <taxon>malvids</taxon>
        <taxon>Sapindales</taxon>
        <taxon>Anacardiaceae</taxon>
        <taxon>Pistacia</taxon>
    </lineage>
</organism>
<reference evidence="2" key="1">
    <citation type="journal article" date="2023" name="G3 (Bethesda)">
        <title>Genome assembly and association tests identify interacting loci associated with vigor, precocity, and sex in interspecific pistachio rootstocks.</title>
        <authorList>
            <person name="Palmer W."/>
            <person name="Jacygrad E."/>
            <person name="Sagayaradj S."/>
            <person name="Cavanaugh K."/>
            <person name="Han R."/>
            <person name="Bertier L."/>
            <person name="Beede B."/>
            <person name="Kafkas S."/>
            <person name="Golino D."/>
            <person name="Preece J."/>
            <person name="Michelmore R."/>
        </authorList>
    </citation>
    <scope>NUCLEOTIDE SEQUENCE [LARGE SCALE GENOMIC DNA]</scope>
</reference>
<sequence>MSTESADIREKFLRGTQRHVVESSEHVEKEPASESSSSSDGSNEPQPNQPNTDQDLNQSATSVLQRPQVPFEPSTENPAPFSTPQSQQAGNLLPNCTLATSSQLYPPGRLVESLETPLEARVFQPLNSQQDMDISNRNQLSFPSQLVTHGSPCPMDQSLRMSRNTFGSSSNNSYHLPISNLPSDFRLESSSSSRSPVPQIHHQHSQIPRTSGNGNSGSSFMRTQRSNRNAQHQINMHEPSSSTFRPQEFSFQGLLGSAIGSTSFHPSGGTNPFQLPNMPLQKGMELSLPLQSDGIPTNSNSKVLFP</sequence>
<proteinExistence type="predicted"/>